<dbReference type="AlphaFoldDB" id="A0A227PB81"/>
<evidence type="ECO:0000313" key="1">
    <source>
        <dbReference type="EMBL" id="OXG07032.1"/>
    </source>
</evidence>
<proteinExistence type="predicted"/>
<sequence>MNKQMKTKFSMLIVMVTLLYCCQQKDWTGSNDNGVDTDSSETSEVSNRMVRKWFLLNRESDSIMDSAKLTIEQQRKEVESHPPDEREYINSSIRKAQQHLDQLKKKVKYIRGFAIHIEKYDPALQYTIDSLKEDYLQEKYKLEDALKDF</sequence>
<evidence type="ECO:0000313" key="2">
    <source>
        <dbReference type="Proteomes" id="UP000214684"/>
    </source>
</evidence>
<comment type="caution">
    <text evidence="1">The sequence shown here is derived from an EMBL/GenBank/DDBJ whole genome shotgun (WGS) entry which is preliminary data.</text>
</comment>
<accession>A0A227PB81</accession>
<keyword evidence="2" id="KW-1185">Reference proteome</keyword>
<reference evidence="1 2" key="1">
    <citation type="submission" date="2016-11" db="EMBL/GenBank/DDBJ databases">
        <title>Whole genomes of Flavobacteriaceae.</title>
        <authorList>
            <person name="Stine C."/>
            <person name="Li C."/>
            <person name="Tadesse D."/>
        </authorList>
    </citation>
    <scope>NUCLEOTIDE SEQUENCE [LARGE SCALE GENOMIC DNA]</scope>
    <source>
        <strain evidence="1 2">DSM 24704</strain>
    </source>
</reference>
<name>A0A227PB81_9FLAO</name>
<gene>
    <name evidence="1" type="ORF">B0A64_09435</name>
</gene>
<protein>
    <submittedName>
        <fullName evidence="1">Uncharacterized protein</fullName>
    </submittedName>
</protein>
<dbReference type="Proteomes" id="UP000214684">
    <property type="component" value="Unassembled WGS sequence"/>
</dbReference>
<organism evidence="1 2">
    <name type="scientific">Flavobacterium araucananum</name>
    <dbReference type="NCBI Taxonomy" id="946678"/>
    <lineage>
        <taxon>Bacteria</taxon>
        <taxon>Pseudomonadati</taxon>
        <taxon>Bacteroidota</taxon>
        <taxon>Flavobacteriia</taxon>
        <taxon>Flavobacteriales</taxon>
        <taxon>Flavobacteriaceae</taxon>
        <taxon>Flavobacterium</taxon>
    </lineage>
</organism>
<dbReference type="EMBL" id="MUGS01000014">
    <property type="protein sequence ID" value="OXG07032.1"/>
    <property type="molecule type" value="Genomic_DNA"/>
</dbReference>